<feature type="transmembrane region" description="Helical" evidence="2">
    <location>
        <begin position="118"/>
        <end position="138"/>
    </location>
</feature>
<feature type="transmembrane region" description="Helical" evidence="2">
    <location>
        <begin position="166"/>
        <end position="187"/>
    </location>
</feature>
<dbReference type="Proteomes" id="UP001551176">
    <property type="component" value="Unassembled WGS sequence"/>
</dbReference>
<feature type="transmembrane region" description="Helical" evidence="2">
    <location>
        <begin position="40"/>
        <end position="58"/>
    </location>
</feature>
<evidence type="ECO:0000256" key="2">
    <source>
        <dbReference type="SAM" id="Phobius"/>
    </source>
</evidence>
<reference evidence="3 4" key="1">
    <citation type="submission" date="2024-06" db="EMBL/GenBank/DDBJ databases">
        <title>The Natural Products Discovery Center: Release of the First 8490 Sequenced Strains for Exploring Actinobacteria Biosynthetic Diversity.</title>
        <authorList>
            <person name="Kalkreuter E."/>
            <person name="Kautsar S.A."/>
            <person name="Yang D."/>
            <person name="Bader C.D."/>
            <person name="Teijaro C.N."/>
            <person name="Fluegel L."/>
            <person name="Davis C.M."/>
            <person name="Simpson J.R."/>
            <person name="Lauterbach L."/>
            <person name="Steele A.D."/>
            <person name="Gui C."/>
            <person name="Meng S."/>
            <person name="Li G."/>
            <person name="Viehrig K."/>
            <person name="Ye F."/>
            <person name="Su P."/>
            <person name="Kiefer A.F."/>
            <person name="Nichols A."/>
            <person name="Cepeda A.J."/>
            <person name="Yan W."/>
            <person name="Fan B."/>
            <person name="Jiang Y."/>
            <person name="Adhikari A."/>
            <person name="Zheng C.-J."/>
            <person name="Schuster L."/>
            <person name="Cowan T.M."/>
            <person name="Smanski M.J."/>
            <person name="Chevrette M.G."/>
            <person name="De Carvalho L.P.S."/>
            <person name="Shen B."/>
        </authorList>
    </citation>
    <scope>NUCLEOTIDE SEQUENCE [LARGE SCALE GENOMIC DNA]</scope>
    <source>
        <strain evidence="3 4">NPDC046838</strain>
    </source>
</reference>
<feature type="transmembrane region" description="Helical" evidence="2">
    <location>
        <begin position="64"/>
        <end position="85"/>
    </location>
</feature>
<feature type="transmembrane region" description="Helical" evidence="2">
    <location>
        <begin position="208"/>
        <end position="231"/>
    </location>
</feature>
<keyword evidence="2" id="KW-0472">Membrane</keyword>
<feature type="compositionally biased region" description="Low complexity" evidence="1">
    <location>
        <begin position="1"/>
        <end position="11"/>
    </location>
</feature>
<comment type="caution">
    <text evidence="3">The sequence shown here is derived from an EMBL/GenBank/DDBJ whole genome shotgun (WGS) entry which is preliminary data.</text>
</comment>
<feature type="transmembrane region" description="Helical" evidence="2">
    <location>
        <begin position="243"/>
        <end position="264"/>
    </location>
</feature>
<organism evidence="3 4">
    <name type="scientific">Streptomyces atriruber</name>
    <dbReference type="NCBI Taxonomy" id="545121"/>
    <lineage>
        <taxon>Bacteria</taxon>
        <taxon>Bacillati</taxon>
        <taxon>Actinomycetota</taxon>
        <taxon>Actinomycetes</taxon>
        <taxon>Kitasatosporales</taxon>
        <taxon>Streptomycetaceae</taxon>
        <taxon>Streptomyces</taxon>
    </lineage>
</organism>
<dbReference type="RefSeq" id="WP_359355335.1">
    <property type="nucleotide sequence ID" value="NZ_JBEYXV010000019.1"/>
</dbReference>
<evidence type="ECO:0000313" key="3">
    <source>
        <dbReference type="EMBL" id="MEU6825185.1"/>
    </source>
</evidence>
<sequence length="271" mass="28045">MHDTGTNTSTRTRARTHTHVTPPLPPVVPPETAARARVDLYARWSGLAAGAAAAWAVATRDDGLGIGILYAIPAFGLCAVAGVLLGDALTPPPRGPVRSAGLTPRRARDYVPPRTTRLLAAQALALITLLVAAAAMAAPDDQGRAGRSLSATCQGMTETVGPWPGLFYGAPVLASLAIGTAACAWSLRRIARRPSEEQPRRDRALAITAAWGLLISTPLLGTTTFATGALLGLDCMGASGAAWFLIPVALSAASTMTWSLTTIVSPRAGRR</sequence>
<proteinExistence type="predicted"/>
<keyword evidence="4" id="KW-1185">Reference proteome</keyword>
<evidence type="ECO:0000313" key="4">
    <source>
        <dbReference type="Proteomes" id="UP001551176"/>
    </source>
</evidence>
<evidence type="ECO:0000256" key="1">
    <source>
        <dbReference type="SAM" id="MobiDB-lite"/>
    </source>
</evidence>
<gene>
    <name evidence="3" type="ORF">ABZ921_31560</name>
</gene>
<keyword evidence="2" id="KW-1133">Transmembrane helix</keyword>
<feature type="region of interest" description="Disordered" evidence="1">
    <location>
        <begin position="1"/>
        <end position="29"/>
    </location>
</feature>
<protein>
    <submittedName>
        <fullName evidence="3">Uncharacterized protein</fullName>
    </submittedName>
</protein>
<dbReference type="EMBL" id="JBEYXV010000019">
    <property type="protein sequence ID" value="MEU6825185.1"/>
    <property type="molecule type" value="Genomic_DNA"/>
</dbReference>
<accession>A0ABV3BXK9</accession>
<name>A0ABV3BXK9_9ACTN</name>
<keyword evidence="2" id="KW-0812">Transmembrane</keyword>